<dbReference type="PANTHER" id="PTHR45436:SF5">
    <property type="entry name" value="SENSOR HISTIDINE KINASE TRCS"/>
    <property type="match status" value="1"/>
</dbReference>
<evidence type="ECO:0000256" key="7">
    <source>
        <dbReference type="ARBA" id="ARBA00022777"/>
    </source>
</evidence>
<dbReference type="InterPro" id="IPR003594">
    <property type="entry name" value="HATPase_dom"/>
</dbReference>
<dbReference type="AlphaFoldDB" id="A0A2I1KS69"/>
<dbReference type="Pfam" id="PF02518">
    <property type="entry name" value="HATPase_c"/>
    <property type="match status" value="1"/>
</dbReference>
<keyword evidence="10 12" id="KW-0472">Membrane</keyword>
<evidence type="ECO:0000256" key="12">
    <source>
        <dbReference type="SAM" id="Phobius"/>
    </source>
</evidence>
<dbReference type="SMART" id="SM00387">
    <property type="entry name" value="HATPase_c"/>
    <property type="match status" value="1"/>
</dbReference>
<dbReference type="EMBL" id="PKHA01000007">
    <property type="protein sequence ID" value="PKY98482.1"/>
    <property type="molecule type" value="Genomic_DNA"/>
</dbReference>
<dbReference type="Pfam" id="PF00512">
    <property type="entry name" value="HisKA"/>
    <property type="match status" value="1"/>
</dbReference>
<keyword evidence="7 15" id="KW-0418">Kinase</keyword>
<evidence type="ECO:0000256" key="2">
    <source>
        <dbReference type="ARBA" id="ARBA00004236"/>
    </source>
</evidence>
<dbReference type="Gene3D" id="1.10.287.130">
    <property type="match status" value="1"/>
</dbReference>
<dbReference type="InterPro" id="IPR050428">
    <property type="entry name" value="TCS_sensor_his_kinase"/>
</dbReference>
<dbReference type="Pfam" id="PF00672">
    <property type="entry name" value="HAMP"/>
    <property type="match status" value="1"/>
</dbReference>
<dbReference type="Gene3D" id="6.10.340.10">
    <property type="match status" value="1"/>
</dbReference>
<dbReference type="SMART" id="SM00304">
    <property type="entry name" value="HAMP"/>
    <property type="match status" value="1"/>
</dbReference>
<dbReference type="CDD" id="cd06225">
    <property type="entry name" value="HAMP"/>
    <property type="match status" value="1"/>
</dbReference>
<dbReference type="PRINTS" id="PR00344">
    <property type="entry name" value="BCTRLSENSOR"/>
</dbReference>
<dbReference type="InterPro" id="IPR003660">
    <property type="entry name" value="HAMP_dom"/>
</dbReference>
<dbReference type="SUPFAM" id="SSF158472">
    <property type="entry name" value="HAMP domain-like"/>
    <property type="match status" value="1"/>
</dbReference>
<dbReference type="EC" id="2.7.13.3" evidence="3"/>
<proteinExistence type="predicted"/>
<dbReference type="GO" id="GO:0000155">
    <property type="term" value="F:phosphorelay sensor kinase activity"/>
    <property type="evidence" value="ECO:0007669"/>
    <property type="project" value="InterPro"/>
</dbReference>
<keyword evidence="6 12" id="KW-0812">Transmembrane</keyword>
<protein>
    <recommendedName>
        <fullName evidence="3">histidine kinase</fullName>
        <ecNumber evidence="3">2.7.13.3</ecNumber>
    </recommendedName>
</protein>
<keyword evidence="5" id="KW-0808">Transferase</keyword>
<feature type="transmembrane region" description="Helical" evidence="12">
    <location>
        <begin position="45"/>
        <end position="69"/>
    </location>
</feature>
<dbReference type="CDD" id="cd00075">
    <property type="entry name" value="HATPase"/>
    <property type="match status" value="1"/>
</dbReference>
<name>A0A2I1KS69_9ACTO</name>
<dbReference type="Proteomes" id="UP000234778">
    <property type="component" value="Unassembled WGS sequence"/>
</dbReference>
<keyword evidence="4" id="KW-0597">Phosphoprotein</keyword>
<dbReference type="InterPro" id="IPR036890">
    <property type="entry name" value="HATPase_C_sf"/>
</dbReference>
<evidence type="ECO:0000256" key="5">
    <source>
        <dbReference type="ARBA" id="ARBA00022679"/>
    </source>
</evidence>
<feature type="compositionally biased region" description="Basic residues" evidence="11">
    <location>
        <begin position="11"/>
        <end position="22"/>
    </location>
</feature>
<reference evidence="15 16" key="1">
    <citation type="submission" date="2017-12" db="EMBL/GenBank/DDBJ databases">
        <title>Phylogenetic diversity of female urinary microbiome.</title>
        <authorList>
            <person name="Thomas-White K."/>
            <person name="Wolfe A.J."/>
        </authorList>
    </citation>
    <scope>NUCLEOTIDE SEQUENCE [LARGE SCALE GENOMIC DNA]</scope>
    <source>
        <strain evidence="15 16">UMB0319</strain>
    </source>
</reference>
<organism evidence="15 16">
    <name type="scientific">Actinomyces urogenitalis</name>
    <dbReference type="NCBI Taxonomy" id="103621"/>
    <lineage>
        <taxon>Bacteria</taxon>
        <taxon>Bacillati</taxon>
        <taxon>Actinomycetota</taxon>
        <taxon>Actinomycetes</taxon>
        <taxon>Actinomycetales</taxon>
        <taxon>Actinomycetaceae</taxon>
        <taxon>Actinomyces</taxon>
    </lineage>
</organism>
<dbReference type="SUPFAM" id="SSF47384">
    <property type="entry name" value="Homodimeric domain of signal transducing histidine kinase"/>
    <property type="match status" value="1"/>
</dbReference>
<evidence type="ECO:0000256" key="11">
    <source>
        <dbReference type="SAM" id="MobiDB-lite"/>
    </source>
</evidence>
<evidence type="ECO:0000259" key="14">
    <source>
        <dbReference type="PROSITE" id="PS50885"/>
    </source>
</evidence>
<evidence type="ECO:0000256" key="1">
    <source>
        <dbReference type="ARBA" id="ARBA00000085"/>
    </source>
</evidence>
<dbReference type="GO" id="GO:0005886">
    <property type="term" value="C:plasma membrane"/>
    <property type="evidence" value="ECO:0007669"/>
    <property type="project" value="UniProtKB-SubCell"/>
</dbReference>
<feature type="domain" description="Histidine kinase" evidence="13">
    <location>
        <begin position="292"/>
        <end position="534"/>
    </location>
</feature>
<evidence type="ECO:0000259" key="13">
    <source>
        <dbReference type="PROSITE" id="PS50109"/>
    </source>
</evidence>
<accession>A0A2I1KS69</accession>
<dbReference type="CDD" id="cd00082">
    <property type="entry name" value="HisKA"/>
    <property type="match status" value="1"/>
</dbReference>
<dbReference type="PANTHER" id="PTHR45436">
    <property type="entry name" value="SENSOR HISTIDINE KINASE YKOH"/>
    <property type="match status" value="1"/>
</dbReference>
<evidence type="ECO:0000256" key="9">
    <source>
        <dbReference type="ARBA" id="ARBA00023012"/>
    </source>
</evidence>
<comment type="catalytic activity">
    <reaction evidence="1">
        <text>ATP + protein L-histidine = ADP + protein N-phospho-L-histidine.</text>
        <dbReference type="EC" id="2.7.13.3"/>
    </reaction>
</comment>
<evidence type="ECO:0000256" key="8">
    <source>
        <dbReference type="ARBA" id="ARBA00022989"/>
    </source>
</evidence>
<comment type="caution">
    <text evidence="15">The sequence shown here is derived from an EMBL/GenBank/DDBJ whole genome shotgun (WGS) entry which is preliminary data.</text>
</comment>
<keyword evidence="8 12" id="KW-1133">Transmembrane helix</keyword>
<gene>
    <name evidence="15" type="ORF">CYJ26_07635</name>
</gene>
<feature type="transmembrane region" description="Helical" evidence="12">
    <location>
        <begin position="201"/>
        <end position="223"/>
    </location>
</feature>
<dbReference type="PROSITE" id="PS50109">
    <property type="entry name" value="HIS_KIN"/>
    <property type="match status" value="1"/>
</dbReference>
<evidence type="ECO:0000256" key="3">
    <source>
        <dbReference type="ARBA" id="ARBA00012438"/>
    </source>
</evidence>
<feature type="region of interest" description="Disordered" evidence="11">
    <location>
        <begin position="1"/>
        <end position="22"/>
    </location>
</feature>
<dbReference type="FunFam" id="1.10.287.130:FF:000001">
    <property type="entry name" value="Two-component sensor histidine kinase"/>
    <property type="match status" value="1"/>
</dbReference>
<dbReference type="InterPro" id="IPR036097">
    <property type="entry name" value="HisK_dim/P_sf"/>
</dbReference>
<evidence type="ECO:0000256" key="6">
    <source>
        <dbReference type="ARBA" id="ARBA00022692"/>
    </source>
</evidence>
<dbReference type="InterPro" id="IPR004358">
    <property type="entry name" value="Sig_transdc_His_kin-like_C"/>
</dbReference>
<evidence type="ECO:0000313" key="16">
    <source>
        <dbReference type="Proteomes" id="UP000234778"/>
    </source>
</evidence>
<evidence type="ECO:0000313" key="15">
    <source>
        <dbReference type="EMBL" id="PKY98482.1"/>
    </source>
</evidence>
<evidence type="ECO:0000256" key="4">
    <source>
        <dbReference type="ARBA" id="ARBA00022553"/>
    </source>
</evidence>
<dbReference type="SMART" id="SM00388">
    <property type="entry name" value="HisKA"/>
    <property type="match status" value="1"/>
</dbReference>
<feature type="domain" description="HAMP" evidence="14">
    <location>
        <begin position="223"/>
        <end position="277"/>
    </location>
</feature>
<dbReference type="SUPFAM" id="SSF55874">
    <property type="entry name" value="ATPase domain of HSP90 chaperone/DNA topoisomerase II/histidine kinase"/>
    <property type="match status" value="1"/>
</dbReference>
<dbReference type="Gene3D" id="3.30.565.10">
    <property type="entry name" value="Histidine kinase-like ATPase, C-terminal domain"/>
    <property type="match status" value="1"/>
</dbReference>
<dbReference type="InterPro" id="IPR005467">
    <property type="entry name" value="His_kinase_dom"/>
</dbReference>
<keyword evidence="9" id="KW-0902">Two-component regulatory system</keyword>
<dbReference type="InterPro" id="IPR003661">
    <property type="entry name" value="HisK_dim/P_dom"/>
</dbReference>
<sequence>MYEAATAHTARPPHGKQHRPVKKGRWHLMTSARRGWHSLPLSKRLVLITTALLTLGLLIASLAVTSLLYTHLLGQVDDQLSVTSRAIGSQALTQIRTGNSSLMPSTYYVEAQYIDGQNGSMISADTAAEYGTPQIGRLSLEETIAQKDSPDLYTVDSDLPGRQWRVIALPIKDADTQEYRGVVAIALPLSGMMETVARTRLIVAMADVAVILLGTLAAAYLVIRSFRPLRQIEAVAGRIAKGDLSARVPVTEPATTEVGSLQRALNTMLQQNEQAFSVQVVAQERMTRFVSDASHELRTPLAAIRGYGELYRMGGVPPERQNEVMGRIETEASRMGRLVDDLLQLARMDEGRKMNMEPVDLTEVSRGALSDMAVLAPDRECALISLQDEQAEPGPAVVIADRDRLSQVITNLLGNVTRHTPAGSPVEIAIGVVDAPVLTAKSEDRNLPAPAPGAAQRTAVVEVRDHGPGVPLSEATKVFQRFYRADTSRNRETGGSGLGLAIVSAIVARHGGTVQMLQTPGGGATVRIEIPASTDQRPDQH</sequence>
<evidence type="ECO:0000256" key="10">
    <source>
        <dbReference type="ARBA" id="ARBA00023136"/>
    </source>
</evidence>
<dbReference type="PROSITE" id="PS50885">
    <property type="entry name" value="HAMP"/>
    <property type="match status" value="1"/>
</dbReference>
<comment type="subcellular location">
    <subcellularLocation>
        <location evidence="2">Cell membrane</location>
    </subcellularLocation>
</comment>